<keyword evidence="1" id="KW-1133">Transmembrane helix</keyword>
<proteinExistence type="predicted"/>
<dbReference type="EMBL" id="UOEM01000023">
    <property type="protein sequence ID" value="VAW10959.1"/>
    <property type="molecule type" value="Genomic_DNA"/>
</dbReference>
<keyword evidence="1" id="KW-0812">Transmembrane</keyword>
<evidence type="ECO:0000313" key="2">
    <source>
        <dbReference type="EMBL" id="VAW10959.1"/>
    </source>
</evidence>
<feature type="transmembrane region" description="Helical" evidence="1">
    <location>
        <begin position="7"/>
        <end position="31"/>
    </location>
</feature>
<protein>
    <submittedName>
        <fullName evidence="2">Uncharacterized protein</fullName>
    </submittedName>
</protein>
<dbReference type="AlphaFoldDB" id="A0A3B0TFJ5"/>
<sequence length="156" mass="16512">MIVDLFLRLTVIFIAFMVSIMVTAVMVFYTLRGPIAEMGRSAGGAVSDLDDLESSFDALMTLMEIFASLIGGVTLTAALVPAVLIIMAGEIMRLRSWMVYVLGGGVAMGLAAAVQGLNFHLIDLALPGFALSMVSSGFVGGGIYWLLAGRRAGIRF</sequence>
<gene>
    <name evidence="2" type="ORF">MNBD_ALPHA09-1019</name>
</gene>
<feature type="transmembrane region" description="Helical" evidence="1">
    <location>
        <begin position="65"/>
        <end position="87"/>
    </location>
</feature>
<evidence type="ECO:0000256" key="1">
    <source>
        <dbReference type="SAM" id="Phobius"/>
    </source>
</evidence>
<feature type="transmembrane region" description="Helical" evidence="1">
    <location>
        <begin position="99"/>
        <end position="118"/>
    </location>
</feature>
<organism evidence="2">
    <name type="scientific">hydrothermal vent metagenome</name>
    <dbReference type="NCBI Taxonomy" id="652676"/>
    <lineage>
        <taxon>unclassified sequences</taxon>
        <taxon>metagenomes</taxon>
        <taxon>ecological metagenomes</taxon>
    </lineage>
</organism>
<name>A0A3B0TFJ5_9ZZZZ</name>
<keyword evidence="1" id="KW-0472">Membrane</keyword>
<reference evidence="2" key="1">
    <citation type="submission" date="2018-06" db="EMBL/GenBank/DDBJ databases">
        <authorList>
            <person name="Zhirakovskaya E."/>
        </authorList>
    </citation>
    <scope>NUCLEOTIDE SEQUENCE</scope>
</reference>
<feature type="transmembrane region" description="Helical" evidence="1">
    <location>
        <begin position="124"/>
        <end position="147"/>
    </location>
</feature>
<accession>A0A3B0TFJ5</accession>